<gene>
    <name evidence="3" type="ORF">ACIGG6_02535</name>
</gene>
<dbReference type="Pfam" id="PF17948">
    <property type="entry name" value="DnaT"/>
    <property type="match status" value="1"/>
</dbReference>
<evidence type="ECO:0000313" key="3">
    <source>
        <dbReference type="EMBL" id="MFI8748872.1"/>
    </source>
</evidence>
<evidence type="ECO:0000313" key="4">
    <source>
        <dbReference type="Proteomes" id="UP001614338"/>
    </source>
</evidence>
<protein>
    <submittedName>
        <fullName evidence="3">DnaT-like ssDNA-binding domain-containing protein</fullName>
    </submittedName>
</protein>
<feature type="compositionally biased region" description="Basic residues" evidence="1">
    <location>
        <begin position="290"/>
        <end position="301"/>
    </location>
</feature>
<comment type="caution">
    <text evidence="3">The sequence shown here is derived from an EMBL/GenBank/DDBJ whole genome shotgun (WGS) entry which is preliminary data.</text>
</comment>
<feature type="domain" description="DnaT DNA-binding" evidence="2">
    <location>
        <begin position="211"/>
        <end position="280"/>
    </location>
</feature>
<organism evidence="3 4">
    <name type="scientific">Vreelandella lionensis</name>
    <dbReference type="NCBI Taxonomy" id="1144478"/>
    <lineage>
        <taxon>Bacteria</taxon>
        <taxon>Pseudomonadati</taxon>
        <taxon>Pseudomonadota</taxon>
        <taxon>Gammaproteobacteria</taxon>
        <taxon>Oceanospirillales</taxon>
        <taxon>Halomonadaceae</taxon>
        <taxon>Vreelandella</taxon>
    </lineage>
</organism>
<dbReference type="Gene3D" id="1.10.8.1180">
    <property type="match status" value="1"/>
</dbReference>
<dbReference type="Proteomes" id="UP001614338">
    <property type="component" value="Unassembled WGS sequence"/>
</dbReference>
<feature type="region of interest" description="Disordered" evidence="1">
    <location>
        <begin position="120"/>
        <end position="161"/>
    </location>
</feature>
<evidence type="ECO:0000259" key="2">
    <source>
        <dbReference type="Pfam" id="PF17948"/>
    </source>
</evidence>
<dbReference type="RefSeq" id="WP_399841934.1">
    <property type="nucleotide sequence ID" value="NZ_JBITWC010000003.1"/>
</dbReference>
<sequence length="333" mass="36348">MSITAAMLPALLGRPVAYQPVFTRLPGVTVQGAIFLSQALFLTNTPTASKRDGWFWKEQQGDHDSWESETGMSAKQQVTARKQLTQIGVLEEVRKGVPAKTWYRVNTAALAEQLALALGDEGAEKQPEPPAAAQNLPTGETENSQPEIQESPERSAQNRPNGDFLQRLQQRVTPTLSDACAPEPTVFERAAQQADDGEPAADDPALPRKTAMTLAWEPEPETYATACWQRGLAPDANVHDALLDFREHFAAQPARTATHADWTRRFVRWVAENAKRQQTALTTTGGNAHANRRSSTPKRRLTAQEARAASQGTAPPGAGDTFDGEWYPAHHGG</sequence>
<feature type="region of interest" description="Disordered" evidence="1">
    <location>
        <begin position="278"/>
        <end position="333"/>
    </location>
</feature>
<accession>A0ABW8BRJ2</accession>
<evidence type="ECO:0000256" key="1">
    <source>
        <dbReference type="SAM" id="MobiDB-lite"/>
    </source>
</evidence>
<feature type="compositionally biased region" description="Polar residues" evidence="1">
    <location>
        <begin position="135"/>
        <end position="160"/>
    </location>
</feature>
<keyword evidence="4" id="KW-1185">Reference proteome</keyword>
<reference evidence="3 4" key="1">
    <citation type="submission" date="2024-10" db="EMBL/GenBank/DDBJ databases">
        <title>The Natural Products Discovery Center: Release of the First 8490 Sequenced Strains for Exploring Actinobacteria Biosynthetic Diversity.</title>
        <authorList>
            <person name="Kalkreuter E."/>
            <person name="Kautsar S.A."/>
            <person name="Yang D."/>
            <person name="Bader C.D."/>
            <person name="Teijaro C.N."/>
            <person name="Fluegel L."/>
            <person name="Davis C.M."/>
            <person name="Simpson J.R."/>
            <person name="Lauterbach L."/>
            <person name="Steele A.D."/>
            <person name="Gui C."/>
            <person name="Meng S."/>
            <person name="Li G."/>
            <person name="Viehrig K."/>
            <person name="Ye F."/>
            <person name="Su P."/>
            <person name="Kiefer A.F."/>
            <person name="Nichols A."/>
            <person name="Cepeda A.J."/>
            <person name="Yan W."/>
            <person name="Fan B."/>
            <person name="Jiang Y."/>
            <person name="Adhikari A."/>
            <person name="Zheng C.-J."/>
            <person name="Schuster L."/>
            <person name="Cowan T.M."/>
            <person name="Smanski M.J."/>
            <person name="Chevrette M.G."/>
            <person name="De Carvalho L.P.S."/>
            <person name="Shen B."/>
        </authorList>
    </citation>
    <scope>NUCLEOTIDE SEQUENCE [LARGE SCALE GENOMIC DNA]</scope>
    <source>
        <strain evidence="3 4">NPDC077409</strain>
    </source>
</reference>
<dbReference type="EMBL" id="JBITWC010000003">
    <property type="protein sequence ID" value="MFI8748872.1"/>
    <property type="molecule type" value="Genomic_DNA"/>
</dbReference>
<proteinExistence type="predicted"/>
<name>A0ABW8BRJ2_9GAMM</name>
<dbReference type="InterPro" id="IPR040480">
    <property type="entry name" value="DnaT_DNA_bind"/>
</dbReference>